<sequence length="46" mass="5428">MSHLIKKLMNVSVFSRRAKEPVDIDTEGYSDMDDWKGWDAWVDVKQ</sequence>
<dbReference type="AlphaFoldDB" id="A0A318VCB7"/>
<organism evidence="1 2">
    <name type="scientific">Marinomonas alcarazii</name>
    <dbReference type="NCBI Taxonomy" id="491949"/>
    <lineage>
        <taxon>Bacteria</taxon>
        <taxon>Pseudomonadati</taxon>
        <taxon>Pseudomonadota</taxon>
        <taxon>Gammaproteobacteria</taxon>
        <taxon>Oceanospirillales</taxon>
        <taxon>Oceanospirillaceae</taxon>
        <taxon>Marinomonas</taxon>
    </lineage>
</organism>
<proteinExistence type="predicted"/>
<protein>
    <submittedName>
        <fullName evidence="1">Uncharacterized protein</fullName>
    </submittedName>
</protein>
<evidence type="ECO:0000313" key="1">
    <source>
        <dbReference type="EMBL" id="PYF84005.1"/>
    </source>
</evidence>
<reference evidence="1 2" key="1">
    <citation type="submission" date="2018-06" db="EMBL/GenBank/DDBJ databases">
        <title>Genomic Encyclopedia of Type Strains, Phase III (KMG-III): the genomes of soil and plant-associated and newly described type strains.</title>
        <authorList>
            <person name="Whitman W."/>
        </authorList>
    </citation>
    <scope>NUCLEOTIDE SEQUENCE [LARGE SCALE GENOMIC DNA]</scope>
    <source>
        <strain evidence="1 2">CECT 7730</strain>
    </source>
</reference>
<gene>
    <name evidence="1" type="ORF">DFP75_10124</name>
</gene>
<dbReference type="Proteomes" id="UP000247551">
    <property type="component" value="Unassembled WGS sequence"/>
</dbReference>
<dbReference type="EMBL" id="QKLW01000001">
    <property type="protein sequence ID" value="PYF84005.1"/>
    <property type="molecule type" value="Genomic_DNA"/>
</dbReference>
<name>A0A318VCB7_9GAMM</name>
<keyword evidence="2" id="KW-1185">Reference proteome</keyword>
<evidence type="ECO:0000313" key="2">
    <source>
        <dbReference type="Proteomes" id="UP000247551"/>
    </source>
</evidence>
<comment type="caution">
    <text evidence="1">The sequence shown here is derived from an EMBL/GenBank/DDBJ whole genome shotgun (WGS) entry which is preliminary data.</text>
</comment>
<accession>A0A318VCB7</accession>
<dbReference type="RefSeq" id="WP_181416985.1">
    <property type="nucleotide sequence ID" value="NZ_QKLW01000001.1"/>
</dbReference>